<dbReference type="OrthoDB" id="8297494at2759"/>
<dbReference type="AlphaFoldDB" id="A0A226DJP8"/>
<reference evidence="2 3" key="1">
    <citation type="submission" date="2015-12" db="EMBL/GenBank/DDBJ databases">
        <title>The genome of Folsomia candida.</title>
        <authorList>
            <person name="Faddeeva A."/>
            <person name="Derks M.F."/>
            <person name="Anvar Y."/>
            <person name="Smit S."/>
            <person name="Van Straalen N."/>
            <person name="Roelofs D."/>
        </authorList>
    </citation>
    <scope>NUCLEOTIDE SEQUENCE [LARGE SCALE GENOMIC DNA]</scope>
    <source>
        <strain evidence="2 3">VU population</strain>
        <tissue evidence="2">Whole body</tissue>
    </source>
</reference>
<keyword evidence="1" id="KW-1133">Transmembrane helix</keyword>
<dbReference type="Proteomes" id="UP000198287">
    <property type="component" value="Unassembled WGS sequence"/>
</dbReference>
<name>A0A226DJP8_FOLCA</name>
<feature type="transmembrane region" description="Helical" evidence="1">
    <location>
        <begin position="171"/>
        <end position="190"/>
    </location>
</feature>
<feature type="transmembrane region" description="Helical" evidence="1">
    <location>
        <begin position="221"/>
        <end position="244"/>
    </location>
</feature>
<comment type="caution">
    <text evidence="2">The sequence shown here is derived from an EMBL/GenBank/DDBJ whole genome shotgun (WGS) entry which is preliminary data.</text>
</comment>
<feature type="transmembrane region" description="Helical" evidence="1">
    <location>
        <begin position="15"/>
        <end position="35"/>
    </location>
</feature>
<organism evidence="2 3">
    <name type="scientific">Folsomia candida</name>
    <name type="common">Springtail</name>
    <dbReference type="NCBI Taxonomy" id="158441"/>
    <lineage>
        <taxon>Eukaryota</taxon>
        <taxon>Metazoa</taxon>
        <taxon>Ecdysozoa</taxon>
        <taxon>Arthropoda</taxon>
        <taxon>Hexapoda</taxon>
        <taxon>Collembola</taxon>
        <taxon>Entomobryomorpha</taxon>
        <taxon>Isotomoidea</taxon>
        <taxon>Isotomidae</taxon>
        <taxon>Proisotominae</taxon>
        <taxon>Folsomia</taxon>
    </lineage>
</organism>
<feature type="transmembrane region" description="Helical" evidence="1">
    <location>
        <begin position="41"/>
        <end position="60"/>
    </location>
</feature>
<dbReference type="EMBL" id="LNIX01000018">
    <property type="protein sequence ID" value="OXA45218.1"/>
    <property type="molecule type" value="Genomic_DNA"/>
</dbReference>
<keyword evidence="1" id="KW-0472">Membrane</keyword>
<accession>A0A226DJP8</accession>
<feature type="transmembrane region" description="Helical" evidence="1">
    <location>
        <begin position="146"/>
        <end position="165"/>
    </location>
</feature>
<evidence type="ECO:0000313" key="2">
    <source>
        <dbReference type="EMBL" id="OXA45218.1"/>
    </source>
</evidence>
<feature type="transmembrane region" description="Helical" evidence="1">
    <location>
        <begin position="250"/>
        <end position="274"/>
    </location>
</feature>
<protein>
    <submittedName>
        <fullName evidence="2">Uncharacterized protein</fullName>
    </submittedName>
</protein>
<sequence>MGGKISLISKKKERLVLSFTVLQLMVIIVRIWSIATTRANLLESILGVAIASLTVIGFVVRCDPVPDYVQVQFLNYVFTSKDVLSDKATRFLPYLALFFNVVEFGYYSVSTLLSLLALFLPCQPGLTSSVICSSDAVLPNDLVFKFLHILFFPTVEFLISMQVTVGTAYNFVTVLLTGVTFLWLECAFFIKCYQKEFASLADYRKIQIFEKILNSCTREGIFLKFVILIPSLQMLISFVVIKMLHSGHDFLAVMFVWMYVIILGSTLLTFSAAAKVYDTSTKWIEGCRGGERKKYARKMHRSLIPLRLYFGNNFVEILTPLLVQEYCVRQTATFLLLTK</sequence>
<keyword evidence="3" id="KW-1185">Reference proteome</keyword>
<evidence type="ECO:0000313" key="3">
    <source>
        <dbReference type="Proteomes" id="UP000198287"/>
    </source>
</evidence>
<gene>
    <name evidence="2" type="ORF">Fcan01_20143</name>
</gene>
<evidence type="ECO:0000256" key="1">
    <source>
        <dbReference type="SAM" id="Phobius"/>
    </source>
</evidence>
<proteinExistence type="predicted"/>
<keyword evidence="1" id="KW-0812">Transmembrane</keyword>